<proteinExistence type="predicted"/>
<keyword evidence="3" id="KW-1185">Reference proteome</keyword>
<reference evidence="2" key="1">
    <citation type="submission" date="2022-11" db="EMBL/GenBank/DDBJ databases">
        <title>Minimal conservation of predation-associated metabolite biosynthetic gene clusters underscores biosynthetic potential of Myxococcota including descriptions for ten novel species: Archangium lansinium sp. nov., Myxococcus landrumus sp. nov., Nannocystis bai.</title>
        <authorList>
            <person name="Ahearne A."/>
            <person name="Stevens C."/>
            <person name="Dowd S."/>
        </authorList>
    </citation>
    <scope>NUCLEOTIDE SEQUENCE</scope>
    <source>
        <strain evidence="2">Fl3</strain>
    </source>
</reference>
<accession>A0ABY7HG38</accession>
<name>A0ABY7HG38_9BACT</name>
<feature type="region of interest" description="Disordered" evidence="1">
    <location>
        <begin position="17"/>
        <end position="94"/>
    </location>
</feature>
<sequence length="503" mass="53429">MRTSRPCAALTLLLACTPEGGGDTDASTAAVTDSTPGTDSSDATGTATTGPTSTGDEPPTGTTSEPPSTSTSTTDGTTSPTDTATTTTETTGDSLHGLVLEDTFEDGILNGWVRVERWFDPDPFFIQEDRFDLDQRAHQTGQRLEFFGNDPVPHSGRFLLYYAPGWNNGAKSTVLLAHGANDQADRAWANPGESGDFGCGQSTCPDIGLMQELAAAGHRVFAVSHPHSQGDNVFWALQIAWAIDIIRERTGVDKVDVIGWSKGVMSTRMYASGLTGGKLEYRDDIGKLILIGGPNLGFDYIFRYGTAHNAGVYADFGGKIHAPGPHDELLIFGLWEDRSEYAIYKSAAGDNYRGQLQMLAAWDDVYPLTGTANNGLMQWIVGDSESTYYGEGEYKGVYARGKGIDYAISQGSVIEEMIDAGIPASISTHLLCGDLDLNDNSVLIPGIPNEIAGPSDGVVFVDSCAAPDGIGALSDSAVLADINHLKLGWHPTAAAQISTWLGQ</sequence>
<dbReference type="RefSeq" id="WP_269040528.1">
    <property type="nucleotide sequence ID" value="NZ_CP114040.1"/>
</dbReference>
<evidence type="ECO:0000256" key="1">
    <source>
        <dbReference type="SAM" id="MobiDB-lite"/>
    </source>
</evidence>
<dbReference type="Gene3D" id="3.40.50.1820">
    <property type="entry name" value="alpha/beta hydrolase"/>
    <property type="match status" value="1"/>
</dbReference>
<protein>
    <recommendedName>
        <fullName evidence="4">Lipase</fullName>
    </recommendedName>
</protein>
<gene>
    <name evidence="2" type="ORF">O0S08_18635</name>
</gene>
<dbReference type="PROSITE" id="PS51257">
    <property type="entry name" value="PROKAR_LIPOPROTEIN"/>
    <property type="match status" value="1"/>
</dbReference>
<evidence type="ECO:0000313" key="2">
    <source>
        <dbReference type="EMBL" id="WAS98161.1"/>
    </source>
</evidence>
<dbReference type="EMBL" id="CP114040">
    <property type="protein sequence ID" value="WAS98161.1"/>
    <property type="molecule type" value="Genomic_DNA"/>
</dbReference>
<feature type="compositionally biased region" description="Low complexity" evidence="1">
    <location>
        <begin position="24"/>
        <end position="94"/>
    </location>
</feature>
<evidence type="ECO:0008006" key="4">
    <source>
        <dbReference type="Google" id="ProtNLM"/>
    </source>
</evidence>
<evidence type="ECO:0000313" key="3">
    <source>
        <dbReference type="Proteomes" id="UP001164459"/>
    </source>
</evidence>
<organism evidence="2 3">
    <name type="scientific">Nannocystis punicea</name>
    <dbReference type="NCBI Taxonomy" id="2995304"/>
    <lineage>
        <taxon>Bacteria</taxon>
        <taxon>Pseudomonadati</taxon>
        <taxon>Myxococcota</taxon>
        <taxon>Polyangia</taxon>
        <taxon>Nannocystales</taxon>
        <taxon>Nannocystaceae</taxon>
        <taxon>Nannocystis</taxon>
    </lineage>
</organism>
<dbReference type="SUPFAM" id="SSF53474">
    <property type="entry name" value="alpha/beta-Hydrolases"/>
    <property type="match status" value="1"/>
</dbReference>
<dbReference type="Proteomes" id="UP001164459">
    <property type="component" value="Chromosome"/>
</dbReference>
<dbReference type="InterPro" id="IPR029058">
    <property type="entry name" value="AB_hydrolase_fold"/>
</dbReference>